<protein>
    <recommendedName>
        <fullName evidence="1">PilZ domain-containing protein</fullName>
    </recommendedName>
</protein>
<sequence>MEHGMLDTRRTERITSLEWDDLVLKLFSINEKPEFLVTKIGNISELGVSSWIQHELTLKERDIVTGIIESDLTRSRISFRGKIAWMKESEDGIQFGIKFSEELILPNFIIARSMAESAA</sequence>
<gene>
    <name evidence="2" type="ordered locus">LEPBI_I2431</name>
</gene>
<keyword evidence="3" id="KW-1185">Reference proteome</keyword>
<dbReference type="Proteomes" id="UP000001847">
    <property type="component" value="Chromosome I"/>
</dbReference>
<name>B0SL27_LEPBP</name>
<evidence type="ECO:0000259" key="1">
    <source>
        <dbReference type="Pfam" id="PF07238"/>
    </source>
</evidence>
<dbReference type="KEGG" id="lbi:LEPBI_I2431"/>
<proteinExistence type="predicted"/>
<dbReference type="NCBIfam" id="NF047488">
    <property type="entry name" value="Sig54regLEPBII2431"/>
    <property type="match status" value="1"/>
</dbReference>
<dbReference type="GO" id="GO:0035438">
    <property type="term" value="F:cyclic-di-GMP binding"/>
    <property type="evidence" value="ECO:0007669"/>
    <property type="project" value="InterPro"/>
</dbReference>
<dbReference type="AlphaFoldDB" id="B0SL27"/>
<feature type="domain" description="PilZ" evidence="1">
    <location>
        <begin position="32"/>
        <end position="101"/>
    </location>
</feature>
<evidence type="ECO:0000313" key="3">
    <source>
        <dbReference type="Proteomes" id="UP000001847"/>
    </source>
</evidence>
<dbReference type="Pfam" id="PF07238">
    <property type="entry name" value="PilZ"/>
    <property type="match status" value="1"/>
</dbReference>
<reference evidence="2 3" key="1">
    <citation type="journal article" date="2008" name="PLoS ONE">
        <title>Genome sequence of the saprophyte Leptospira biflexa provides insights into the evolution of Leptospira and the pathogenesis of leptospirosis.</title>
        <authorList>
            <person name="Picardeau M."/>
            <person name="Bulach D.M."/>
            <person name="Bouchier C."/>
            <person name="Zuerner R.L."/>
            <person name="Zidane N."/>
            <person name="Wilson P.J."/>
            <person name="Creno S."/>
            <person name="Kuczek E.S."/>
            <person name="Bommezzadri S."/>
            <person name="Davis J.C."/>
            <person name="McGrath A."/>
            <person name="Johnson M.J."/>
            <person name="Boursaux-Eude C."/>
            <person name="Seemann T."/>
            <person name="Rouy Z."/>
            <person name="Coppel R.L."/>
            <person name="Rood J.I."/>
            <person name="Lajus A."/>
            <person name="Davies J.K."/>
            <person name="Medigue C."/>
            <person name="Adler B."/>
        </authorList>
    </citation>
    <scope>NUCLEOTIDE SEQUENCE [LARGE SCALE GENOMIC DNA]</scope>
    <source>
        <strain evidence="3">Patoc 1 / ATCC 23582 / Paris</strain>
    </source>
</reference>
<accession>B0SL27</accession>
<dbReference type="HOGENOM" id="CLU_2058469_0_0_12"/>
<dbReference type="STRING" id="456481.LEPBI_I2431"/>
<dbReference type="EMBL" id="CP000786">
    <property type="protein sequence ID" value="ABZ98520.1"/>
    <property type="molecule type" value="Genomic_DNA"/>
</dbReference>
<evidence type="ECO:0000313" key="2">
    <source>
        <dbReference type="EMBL" id="ABZ98520.1"/>
    </source>
</evidence>
<organism evidence="2 3">
    <name type="scientific">Leptospira biflexa serovar Patoc (strain Patoc 1 / ATCC 23582 / Paris)</name>
    <dbReference type="NCBI Taxonomy" id="456481"/>
    <lineage>
        <taxon>Bacteria</taxon>
        <taxon>Pseudomonadati</taxon>
        <taxon>Spirochaetota</taxon>
        <taxon>Spirochaetia</taxon>
        <taxon>Leptospirales</taxon>
        <taxon>Leptospiraceae</taxon>
        <taxon>Leptospira</taxon>
    </lineage>
</organism>
<dbReference type="InterPro" id="IPR009875">
    <property type="entry name" value="PilZ_domain"/>
</dbReference>